<evidence type="ECO:0000313" key="2">
    <source>
        <dbReference type="EMBL" id="AST57380.1"/>
    </source>
</evidence>
<dbReference type="Pfam" id="PF13148">
    <property type="entry name" value="DUF3987"/>
    <property type="match status" value="1"/>
</dbReference>
<feature type="compositionally biased region" description="Basic and acidic residues" evidence="1">
    <location>
        <begin position="20"/>
        <end position="35"/>
    </location>
</feature>
<evidence type="ECO:0000256" key="1">
    <source>
        <dbReference type="SAM" id="MobiDB-lite"/>
    </source>
</evidence>
<organism evidence="2 3">
    <name type="scientific">Thermoanaerobacterium thermosaccharolyticum</name>
    <name type="common">Clostridium thermosaccharolyticum</name>
    <dbReference type="NCBI Taxonomy" id="1517"/>
    <lineage>
        <taxon>Bacteria</taxon>
        <taxon>Bacillati</taxon>
        <taxon>Bacillota</taxon>
        <taxon>Clostridia</taxon>
        <taxon>Thermoanaerobacterales</taxon>
        <taxon>Thermoanaerobacteraceae</taxon>
        <taxon>Thermoanaerobacterium</taxon>
    </lineage>
</organism>
<reference evidence="2 3" key="1">
    <citation type="submission" date="2016-08" db="EMBL/GenBank/DDBJ databases">
        <title>A novel genetic cassette of butanologenic Thermoanaerobacterium thermosaccharolyticum that directly convert cellulose to butanol.</title>
        <authorList>
            <person name="Li T."/>
            <person name="He J."/>
        </authorList>
    </citation>
    <scope>NUCLEOTIDE SEQUENCE [LARGE SCALE GENOMIC DNA]</scope>
    <source>
        <strain evidence="2 3">TG57</strain>
    </source>
</reference>
<dbReference type="InterPro" id="IPR025048">
    <property type="entry name" value="DUF3987"/>
</dbReference>
<dbReference type="RefSeq" id="WP_094397204.1">
    <property type="nucleotide sequence ID" value="NZ_CP016893.1"/>
</dbReference>
<sequence length="465" mass="52995">MVTREEKENEMMALLEEAEKDGILSDDLKKDKQEENETQEELQKEAVPWPDDFKEEAFRGLAGEVVRAIEPYTEADKNALLINFLIAFGNVVGRQVYTVVNKTKHCLNFDALLIGDTSTGRKGTSWDPIFELFNRVDPQWAKNCNKSGLVSGEGLAYHVRDPIYKKEINKKTHEMETVLADEGVEDKRLMVVEGEFASVLRVMQREGNTLSPAIRQAWDGKSLQGLQKNNAIKATEPHISIIGHITPEELDRYLADVDLFNGFANRFLFVCIQSNKLLPEGPEIPDTTYNNLVLKVNDVLEWVRHLKPEERKLKRSKEAEAIWAEAYKDLRHAKKGIIGKVLGRAEAQALRLSMLYAILDKSKEIRPVHIISALAVWERCKQSVEYFFGDDEEEDPIKIKILESLKKRPMSQAEINSEIFQRHVNSDVISKALGELSKEHKIMCDKQVTKGRAKKIWSIVAKKAN</sequence>
<protein>
    <recommendedName>
        <fullName evidence="4">DUF3987 domain-containing protein</fullName>
    </recommendedName>
</protein>
<name>A0A223HY09_THETR</name>
<feature type="region of interest" description="Disordered" evidence="1">
    <location>
        <begin position="16"/>
        <end position="44"/>
    </location>
</feature>
<evidence type="ECO:0000313" key="3">
    <source>
        <dbReference type="Proteomes" id="UP000214975"/>
    </source>
</evidence>
<proteinExistence type="predicted"/>
<dbReference type="Proteomes" id="UP000214975">
    <property type="component" value="Chromosome"/>
</dbReference>
<dbReference type="AlphaFoldDB" id="A0A223HY09"/>
<dbReference type="EMBL" id="CP016893">
    <property type="protein sequence ID" value="AST57380.1"/>
    <property type="molecule type" value="Genomic_DNA"/>
</dbReference>
<evidence type="ECO:0008006" key="4">
    <source>
        <dbReference type="Google" id="ProtNLM"/>
    </source>
</evidence>
<accession>A0A223HY09</accession>
<gene>
    <name evidence="2" type="ORF">Thert_01308</name>
</gene>